<keyword evidence="4 12" id="KW-0597">Phosphoprotein</keyword>
<dbReference type="PANTHER" id="PTHR45339:SF5">
    <property type="entry name" value="HISTIDINE KINASE"/>
    <property type="match status" value="1"/>
</dbReference>
<dbReference type="Pfam" id="PF00512">
    <property type="entry name" value="HisKA"/>
    <property type="match status" value="1"/>
</dbReference>
<dbReference type="InterPro" id="IPR005467">
    <property type="entry name" value="His_kinase_dom"/>
</dbReference>
<proteinExistence type="predicted"/>
<feature type="domain" description="Response regulatory" evidence="16">
    <location>
        <begin position="650"/>
        <end position="766"/>
    </location>
</feature>
<evidence type="ECO:0000256" key="3">
    <source>
        <dbReference type="ARBA" id="ARBA00012438"/>
    </source>
</evidence>
<dbReference type="EMBL" id="FMTL01000001">
    <property type="protein sequence ID" value="SCW30694.1"/>
    <property type="molecule type" value="Genomic_DNA"/>
</dbReference>
<dbReference type="PANTHER" id="PTHR45339">
    <property type="entry name" value="HYBRID SIGNAL TRANSDUCTION HISTIDINE KINASE J"/>
    <property type="match status" value="1"/>
</dbReference>
<reference evidence="17 18" key="1">
    <citation type="submission" date="2016-10" db="EMBL/GenBank/DDBJ databases">
        <authorList>
            <person name="Varghese N."/>
            <person name="Submissions S."/>
        </authorList>
    </citation>
    <scope>NUCLEOTIDE SEQUENCE [LARGE SCALE GENOMIC DNA]</scope>
    <source>
        <strain evidence="17 18">DSM 17833</strain>
    </source>
</reference>
<evidence type="ECO:0000256" key="13">
    <source>
        <dbReference type="SAM" id="Coils"/>
    </source>
</evidence>
<keyword evidence="9" id="KW-0067">ATP-binding</keyword>
<keyword evidence="6 14" id="KW-0812">Transmembrane</keyword>
<comment type="subcellular location">
    <subcellularLocation>
        <location evidence="2">Membrane</location>
    </subcellularLocation>
</comment>
<dbReference type="SUPFAM" id="SSF47384">
    <property type="entry name" value="Homodimeric domain of signal transducing histidine kinase"/>
    <property type="match status" value="1"/>
</dbReference>
<gene>
    <name evidence="17" type="ORF">SAMN05216370_0309</name>
</gene>
<dbReference type="Proteomes" id="UP000242418">
    <property type="component" value="Unassembled WGS sequence"/>
</dbReference>
<dbReference type="InterPro" id="IPR001789">
    <property type="entry name" value="Sig_transdc_resp-reg_receiver"/>
</dbReference>
<keyword evidence="8 17" id="KW-0418">Kinase</keyword>
<evidence type="ECO:0000256" key="14">
    <source>
        <dbReference type="SAM" id="Phobius"/>
    </source>
</evidence>
<evidence type="ECO:0000256" key="1">
    <source>
        <dbReference type="ARBA" id="ARBA00000085"/>
    </source>
</evidence>
<feature type="modified residue" description="4-aspartylphosphate" evidence="12">
    <location>
        <position position="699"/>
    </location>
</feature>
<dbReference type="Gene3D" id="3.40.50.2300">
    <property type="match status" value="1"/>
</dbReference>
<evidence type="ECO:0000256" key="4">
    <source>
        <dbReference type="ARBA" id="ARBA00022553"/>
    </source>
</evidence>
<organism evidence="17 18">
    <name type="scientific">Pseudomonas peli</name>
    <dbReference type="NCBI Taxonomy" id="592361"/>
    <lineage>
        <taxon>Bacteria</taxon>
        <taxon>Pseudomonadati</taxon>
        <taxon>Pseudomonadota</taxon>
        <taxon>Gammaproteobacteria</taxon>
        <taxon>Pseudomonadales</taxon>
        <taxon>Pseudomonadaceae</taxon>
        <taxon>Pseudomonas</taxon>
    </lineage>
</organism>
<dbReference type="FunFam" id="3.30.565.10:FF:000078">
    <property type="entry name" value="Two-component sensor histidine kinase"/>
    <property type="match status" value="1"/>
</dbReference>
<name>A0AB37Z2L6_9PSED</name>
<feature type="coiled-coil region" evidence="13">
    <location>
        <begin position="232"/>
        <end position="284"/>
    </location>
</feature>
<evidence type="ECO:0000256" key="6">
    <source>
        <dbReference type="ARBA" id="ARBA00022692"/>
    </source>
</evidence>
<dbReference type="SMART" id="SM00387">
    <property type="entry name" value="HATPase_c"/>
    <property type="match status" value="1"/>
</dbReference>
<dbReference type="InterPro" id="IPR036890">
    <property type="entry name" value="HATPase_C_sf"/>
</dbReference>
<dbReference type="CDD" id="cd17546">
    <property type="entry name" value="REC_hyHK_CKI1_RcsC-like"/>
    <property type="match status" value="1"/>
</dbReference>
<dbReference type="InterPro" id="IPR004358">
    <property type="entry name" value="Sig_transdc_His_kin-like_C"/>
</dbReference>
<evidence type="ECO:0000313" key="18">
    <source>
        <dbReference type="Proteomes" id="UP000242418"/>
    </source>
</evidence>
<dbReference type="GO" id="GO:0016020">
    <property type="term" value="C:membrane"/>
    <property type="evidence" value="ECO:0007669"/>
    <property type="project" value="UniProtKB-SubCell"/>
</dbReference>
<evidence type="ECO:0000256" key="5">
    <source>
        <dbReference type="ARBA" id="ARBA00022679"/>
    </source>
</evidence>
<dbReference type="PROSITE" id="PS50110">
    <property type="entry name" value="RESPONSE_REGULATORY"/>
    <property type="match status" value="1"/>
</dbReference>
<feature type="transmembrane region" description="Helical" evidence="14">
    <location>
        <begin position="158"/>
        <end position="183"/>
    </location>
</feature>
<evidence type="ECO:0000256" key="12">
    <source>
        <dbReference type="PROSITE-ProRule" id="PRU00169"/>
    </source>
</evidence>
<dbReference type="PRINTS" id="PR00344">
    <property type="entry name" value="BCTRLSENSOR"/>
</dbReference>
<evidence type="ECO:0000256" key="2">
    <source>
        <dbReference type="ARBA" id="ARBA00004370"/>
    </source>
</evidence>
<keyword evidence="5" id="KW-0808">Transferase</keyword>
<dbReference type="Pfam" id="PF00072">
    <property type="entry name" value="Response_reg"/>
    <property type="match status" value="1"/>
</dbReference>
<evidence type="ECO:0000256" key="8">
    <source>
        <dbReference type="ARBA" id="ARBA00022777"/>
    </source>
</evidence>
<protein>
    <recommendedName>
        <fullName evidence="3">histidine kinase</fullName>
        <ecNumber evidence="3">2.7.13.3</ecNumber>
    </recommendedName>
</protein>
<evidence type="ECO:0000256" key="11">
    <source>
        <dbReference type="ARBA" id="ARBA00023136"/>
    </source>
</evidence>
<evidence type="ECO:0000256" key="10">
    <source>
        <dbReference type="ARBA" id="ARBA00022989"/>
    </source>
</evidence>
<dbReference type="AlphaFoldDB" id="A0AB37Z2L6"/>
<dbReference type="FunFam" id="1.10.287.130:FF:000004">
    <property type="entry name" value="Ethylene receptor 1"/>
    <property type="match status" value="1"/>
</dbReference>
<keyword evidence="10 14" id="KW-1133">Transmembrane helix</keyword>
<dbReference type="SMART" id="SM00448">
    <property type="entry name" value="REC"/>
    <property type="match status" value="1"/>
</dbReference>
<comment type="catalytic activity">
    <reaction evidence="1">
        <text>ATP + protein L-histidine = ADP + protein N-phospho-L-histidine.</text>
        <dbReference type="EC" id="2.7.13.3"/>
    </reaction>
</comment>
<dbReference type="CDD" id="cd16922">
    <property type="entry name" value="HATPase_EvgS-ArcB-TorS-like"/>
    <property type="match status" value="1"/>
</dbReference>
<comment type="caution">
    <text evidence="17">The sequence shown here is derived from an EMBL/GenBank/DDBJ whole genome shotgun (WGS) entry which is preliminary data.</text>
</comment>
<sequence length="770" mass="84774">MDIALTQRLSFKQAGLTVLVAFILGTALSLIQVGIDYASEDASINREINALMEISHNPAARIAYNIDAELAQELVLGLLRSPAVISAQIIDNNQLTLASVSRPAMESRYRVLSDFMFGERRHFETALFVSHSPEEPLGKLSLEVDTYAFGSHFLNRSLLTLLTGFARSLLLSLILLVLFYFMLTKPLTGFIRALSERDLRSPNNAKLPYPPNHERDEIGVLVDVTNRQLSSIASEIEQRQQAEARLTRYLAELEDMVSARTEQLEAANSRLLDSNRELEQAKRTALDMAQARSAFLANMSHEIRTPLNGLLGMLALSLDGPLNNEQRQQLSIAHDSGKVLVELLNDILDLSKFEAGQLELEHIPFDLGSMVEDTANLLSQNAAPGVELTCLIDPQLPNQLLGDPTRVRQIVSNLLSNALKFTRFGRVDISVSTHNDGVRIIVRDTGIGIAEEAQARIFQPFAQAGVGITRQFGGTGLGLALTRRLCEAMRGQLSLETQEGFGSTFCVDLPLPSQNYTQPLPVLHGRVIGLSPASSGLSEQLSRLLPAWSLHYQHQDTDSVLGPLDADVLISDSPQRLNELRAHSSLPILVVSAYGNFLSSEQVENLAPIEQLARPLSRQVLLQALRRILGQGAAHAAEQHSEPQRSRQARVLLVEDNPVNQLVAKGMLGKLGCEVLLANHGGEALTLLETQTVDLVLMDCNMPVMDGYETTRQIRQKSEFAELPIIALTANALSDERERCRAAGMDDYLAKPFRKDELAVLLDQWLSAIN</sequence>
<dbReference type="SUPFAM" id="SSF52172">
    <property type="entry name" value="CheY-like"/>
    <property type="match status" value="2"/>
</dbReference>
<keyword evidence="18" id="KW-1185">Reference proteome</keyword>
<dbReference type="SUPFAM" id="SSF55874">
    <property type="entry name" value="ATPase domain of HSP90 chaperone/DNA topoisomerase II/histidine kinase"/>
    <property type="match status" value="1"/>
</dbReference>
<dbReference type="CDD" id="cd00082">
    <property type="entry name" value="HisKA"/>
    <property type="match status" value="1"/>
</dbReference>
<evidence type="ECO:0000256" key="9">
    <source>
        <dbReference type="ARBA" id="ARBA00022840"/>
    </source>
</evidence>
<evidence type="ECO:0000259" key="15">
    <source>
        <dbReference type="PROSITE" id="PS50109"/>
    </source>
</evidence>
<dbReference type="InterPro" id="IPR036097">
    <property type="entry name" value="HisK_dim/P_sf"/>
</dbReference>
<feature type="transmembrane region" description="Helical" evidence="14">
    <location>
        <begin position="14"/>
        <end position="35"/>
    </location>
</feature>
<accession>A0AB37Z2L6</accession>
<dbReference type="EC" id="2.7.13.3" evidence="3"/>
<dbReference type="Pfam" id="PF02518">
    <property type="entry name" value="HATPase_c"/>
    <property type="match status" value="1"/>
</dbReference>
<dbReference type="Gene3D" id="1.10.287.130">
    <property type="match status" value="1"/>
</dbReference>
<dbReference type="GO" id="GO:0005524">
    <property type="term" value="F:ATP binding"/>
    <property type="evidence" value="ECO:0007669"/>
    <property type="project" value="UniProtKB-KW"/>
</dbReference>
<evidence type="ECO:0000313" key="17">
    <source>
        <dbReference type="EMBL" id="SCW30694.1"/>
    </source>
</evidence>
<dbReference type="InterPro" id="IPR011006">
    <property type="entry name" value="CheY-like_superfamily"/>
</dbReference>
<dbReference type="RefSeq" id="WP_090247900.1">
    <property type="nucleotide sequence ID" value="NZ_FMTL01000001.1"/>
</dbReference>
<dbReference type="InterPro" id="IPR003661">
    <property type="entry name" value="HisK_dim/P_dom"/>
</dbReference>
<keyword evidence="7" id="KW-0547">Nucleotide-binding</keyword>
<dbReference type="PROSITE" id="PS50109">
    <property type="entry name" value="HIS_KIN"/>
    <property type="match status" value="1"/>
</dbReference>
<dbReference type="GO" id="GO:0000155">
    <property type="term" value="F:phosphorelay sensor kinase activity"/>
    <property type="evidence" value="ECO:0007669"/>
    <property type="project" value="InterPro"/>
</dbReference>
<evidence type="ECO:0000256" key="7">
    <source>
        <dbReference type="ARBA" id="ARBA00022741"/>
    </source>
</evidence>
<dbReference type="SMART" id="SM00388">
    <property type="entry name" value="HisKA"/>
    <property type="match status" value="1"/>
</dbReference>
<evidence type="ECO:0000259" key="16">
    <source>
        <dbReference type="PROSITE" id="PS50110"/>
    </source>
</evidence>
<dbReference type="InterPro" id="IPR003594">
    <property type="entry name" value="HATPase_dom"/>
</dbReference>
<keyword evidence="11 14" id="KW-0472">Membrane</keyword>
<feature type="domain" description="Histidine kinase" evidence="15">
    <location>
        <begin position="298"/>
        <end position="513"/>
    </location>
</feature>
<keyword evidence="13" id="KW-0175">Coiled coil</keyword>
<dbReference type="Gene3D" id="3.30.565.10">
    <property type="entry name" value="Histidine kinase-like ATPase, C-terminal domain"/>
    <property type="match status" value="1"/>
</dbReference>